<dbReference type="AlphaFoldDB" id="A0A8J3YZS7"/>
<dbReference type="Proteomes" id="UP000612585">
    <property type="component" value="Unassembled WGS sequence"/>
</dbReference>
<evidence type="ECO:0000313" key="4">
    <source>
        <dbReference type="Proteomes" id="UP000612585"/>
    </source>
</evidence>
<dbReference type="PANTHER" id="PTHR35585">
    <property type="entry name" value="HHE DOMAIN PROTEIN (AFU_ORTHOLOGUE AFUA_4G00730)"/>
    <property type="match status" value="1"/>
</dbReference>
<feature type="domain" description="Hemerythrin-like" evidence="2">
    <location>
        <begin position="4"/>
        <end position="116"/>
    </location>
</feature>
<dbReference type="RefSeq" id="WP_203985603.1">
    <property type="nucleotide sequence ID" value="NZ_BOPG01000002.1"/>
</dbReference>
<protein>
    <submittedName>
        <fullName evidence="3">Hemerythrin</fullName>
    </submittedName>
</protein>
<comment type="caution">
    <text evidence="3">The sequence shown here is derived from an EMBL/GenBank/DDBJ whole genome shotgun (WGS) entry which is preliminary data.</text>
</comment>
<dbReference type="EMBL" id="BOPG01000002">
    <property type="protein sequence ID" value="GIJ52553.1"/>
    <property type="molecule type" value="Genomic_DNA"/>
</dbReference>
<name>A0A8J3YZS7_9ACTN</name>
<proteinExistence type="predicted"/>
<dbReference type="PANTHER" id="PTHR35585:SF1">
    <property type="entry name" value="HHE DOMAIN PROTEIN (AFU_ORTHOLOGUE AFUA_4G00730)"/>
    <property type="match status" value="1"/>
</dbReference>
<sequence>MTDLIDVLVQDHRRVETLFVELETEPGDPGHHRDVVDVVVAELVGHAVAEELYLYPTVRDLLPDGDPVADRELRQHADLERTMDALDPAEPGTVAALIAAARDHIAEQERDLFPRLRRSCPADRLESLGRRAEAAKRIAPTRPHPHAPVNRLVTPGTGLVDRVRDAITNRPTQVDDL</sequence>
<reference evidence="3" key="1">
    <citation type="submission" date="2021-01" db="EMBL/GenBank/DDBJ databases">
        <title>Whole genome shotgun sequence of Virgisporangium aurantiacum NBRC 16421.</title>
        <authorList>
            <person name="Komaki H."/>
            <person name="Tamura T."/>
        </authorList>
    </citation>
    <scope>NUCLEOTIDE SEQUENCE</scope>
    <source>
        <strain evidence="3">NBRC 16421</strain>
    </source>
</reference>
<evidence type="ECO:0000259" key="2">
    <source>
        <dbReference type="Pfam" id="PF01814"/>
    </source>
</evidence>
<keyword evidence="4" id="KW-1185">Reference proteome</keyword>
<feature type="region of interest" description="Disordered" evidence="1">
    <location>
        <begin position="135"/>
        <end position="154"/>
    </location>
</feature>
<dbReference type="Pfam" id="PF01814">
    <property type="entry name" value="Hemerythrin"/>
    <property type="match status" value="1"/>
</dbReference>
<accession>A0A8J3YZS7</accession>
<gene>
    <name evidence="3" type="ORF">Vau01_000690</name>
</gene>
<dbReference type="Gene3D" id="1.20.120.520">
    <property type="entry name" value="nmb1532 protein domain like"/>
    <property type="match status" value="1"/>
</dbReference>
<dbReference type="InterPro" id="IPR012312">
    <property type="entry name" value="Hemerythrin-like"/>
</dbReference>
<organism evidence="3 4">
    <name type="scientific">Virgisporangium aurantiacum</name>
    <dbReference type="NCBI Taxonomy" id="175570"/>
    <lineage>
        <taxon>Bacteria</taxon>
        <taxon>Bacillati</taxon>
        <taxon>Actinomycetota</taxon>
        <taxon>Actinomycetes</taxon>
        <taxon>Micromonosporales</taxon>
        <taxon>Micromonosporaceae</taxon>
        <taxon>Virgisporangium</taxon>
    </lineage>
</organism>
<evidence type="ECO:0000256" key="1">
    <source>
        <dbReference type="SAM" id="MobiDB-lite"/>
    </source>
</evidence>
<evidence type="ECO:0000313" key="3">
    <source>
        <dbReference type="EMBL" id="GIJ52553.1"/>
    </source>
</evidence>